<dbReference type="SFLD" id="SFLDG01129">
    <property type="entry name" value="C1.5:_HAD__Beta-PGM__Phosphata"/>
    <property type="match status" value="1"/>
</dbReference>
<dbReference type="SFLD" id="SFLDS00003">
    <property type="entry name" value="Haloacid_Dehalogenase"/>
    <property type="match status" value="1"/>
</dbReference>
<name>A0A2T6CEP0_9RHOB</name>
<dbReference type="Gene3D" id="1.10.150.240">
    <property type="entry name" value="Putative phosphatase, domain 2"/>
    <property type="match status" value="1"/>
</dbReference>
<dbReference type="InterPro" id="IPR023198">
    <property type="entry name" value="PGP-like_dom2"/>
</dbReference>
<dbReference type="Pfam" id="PF00702">
    <property type="entry name" value="Hydrolase"/>
    <property type="match status" value="1"/>
</dbReference>
<dbReference type="SUPFAM" id="SSF56784">
    <property type="entry name" value="HAD-like"/>
    <property type="match status" value="1"/>
</dbReference>
<dbReference type="AlphaFoldDB" id="A0A2T6CEP0"/>
<protein>
    <submittedName>
        <fullName evidence="1">2-haloacid dehalogenase</fullName>
    </submittedName>
</protein>
<accession>A0A2T6CEP0</accession>
<evidence type="ECO:0000313" key="1">
    <source>
        <dbReference type="EMBL" id="PTX73973.1"/>
    </source>
</evidence>
<dbReference type="InterPro" id="IPR006439">
    <property type="entry name" value="HAD-SF_hydro_IA"/>
</dbReference>
<sequence>MQRRGYERFHRNDEDKRMTPKAVVFDIGNVLIEWLPERFFDAQIGEARRRAMFAEVDLHGMNDRIDRGETFRDVIYDTAETYPQWRAEIQLWHDRWIDIAAPVIDHSLRLMRALQRAQVPVFSLTNFGIQTYDLAAERYPFLRQFDGDYISGHLGIIKPDADIYAALETRSGVDPAALLFTDDRIDNINAAAARGWQTHHFTGPEGWANRLVLAGLLTEEDAI</sequence>
<dbReference type="CDD" id="cd02603">
    <property type="entry name" value="HAD_sEH-N_like"/>
    <property type="match status" value="1"/>
</dbReference>
<dbReference type="PANTHER" id="PTHR43611:SF3">
    <property type="entry name" value="FLAVIN MONONUCLEOTIDE HYDROLASE 1, CHLOROPLATIC"/>
    <property type="match status" value="1"/>
</dbReference>
<dbReference type="Gene3D" id="3.40.50.1000">
    <property type="entry name" value="HAD superfamily/HAD-like"/>
    <property type="match status" value="1"/>
</dbReference>
<dbReference type="Proteomes" id="UP000244092">
    <property type="component" value="Unassembled WGS sequence"/>
</dbReference>
<gene>
    <name evidence="1" type="ORF">C8N31_105172</name>
</gene>
<dbReference type="NCBIfam" id="TIGR01509">
    <property type="entry name" value="HAD-SF-IA-v3"/>
    <property type="match status" value="1"/>
</dbReference>
<comment type="caution">
    <text evidence="1">The sequence shown here is derived from an EMBL/GenBank/DDBJ whole genome shotgun (WGS) entry which is preliminary data.</text>
</comment>
<dbReference type="InterPro" id="IPR036412">
    <property type="entry name" value="HAD-like_sf"/>
</dbReference>
<reference evidence="1 2" key="1">
    <citation type="submission" date="2018-04" db="EMBL/GenBank/DDBJ databases">
        <title>Genomic Encyclopedia of Archaeal and Bacterial Type Strains, Phase II (KMG-II): from individual species to whole genera.</title>
        <authorList>
            <person name="Goeker M."/>
        </authorList>
    </citation>
    <scope>NUCLEOTIDE SEQUENCE [LARGE SCALE GENOMIC DNA]</scope>
    <source>
        <strain evidence="1 2">DSM 12244</strain>
    </source>
</reference>
<dbReference type="EMBL" id="QBKU01000005">
    <property type="protein sequence ID" value="PTX73973.1"/>
    <property type="molecule type" value="Genomic_DNA"/>
</dbReference>
<evidence type="ECO:0000313" key="2">
    <source>
        <dbReference type="Proteomes" id="UP000244092"/>
    </source>
</evidence>
<organism evidence="1 2">
    <name type="scientific">Sulfitobacter mediterraneus</name>
    <dbReference type="NCBI Taxonomy" id="83219"/>
    <lineage>
        <taxon>Bacteria</taxon>
        <taxon>Pseudomonadati</taxon>
        <taxon>Pseudomonadota</taxon>
        <taxon>Alphaproteobacteria</taxon>
        <taxon>Rhodobacterales</taxon>
        <taxon>Roseobacteraceae</taxon>
        <taxon>Sulfitobacter</taxon>
    </lineage>
</organism>
<dbReference type="InterPro" id="IPR023214">
    <property type="entry name" value="HAD_sf"/>
</dbReference>
<proteinExistence type="predicted"/>
<dbReference type="PANTHER" id="PTHR43611">
    <property type="entry name" value="ALPHA-D-GLUCOSE 1-PHOSPHATE PHOSPHATASE"/>
    <property type="match status" value="1"/>
</dbReference>